<evidence type="ECO:0000256" key="1">
    <source>
        <dbReference type="ARBA" id="ARBA00004141"/>
    </source>
</evidence>
<keyword evidence="3 7" id="KW-0812">Transmembrane</keyword>
<gene>
    <name evidence="8" type="ordered locus">Isop_1477</name>
</gene>
<feature type="transmembrane region" description="Helical" evidence="7">
    <location>
        <begin position="54"/>
        <end position="76"/>
    </location>
</feature>
<dbReference type="AlphaFoldDB" id="E8QY72"/>
<sequence length="580" mass="62095">MNELRPIETLREPSASPTIPRNFWLRKPMRVLVAEANADQGEHAMKRSLTAFNLTMLGVGAIIGAGIFVLIGQAAAVHAGPAVTLSFVLGGMACAFAGMCYAEMASTVPISGSAYTYSYATMGELVAWLIGWNLILEYSLGATAVSIGWSGYLVSILYDFGINIPPEIIASPGTALAQVGPELSEQLGMRTGWHNFEAVASRIEQAKLSIDPASLPQATAWINVPAMFIVGFSSLLLILGIEESAKVNNVIVVLKVSVILLFIFAGIGYFSTANWGPRGVQDFLPPNTGVFGEFGWSGVWRAAGLVFFAYIGFDAVSTAAQETKNPQRDLPIGILGSLFICTLLYVALAFVLTGVVNYKALAVPDPIAVGIDAIGLPWLKPLVKLGALAGISSVVLVMLMAQSRIFMTMSRDGLLPRWVGRLHPRYRTPHLSTMAIGALVMAGAGVLTISDAGELVSIGTLFAFALVCVGVLILRVNHPELPRGFRVPFVWLFAPLGTLMCVGLMAGLPYATWVRLSLWTNLGLLIYASYGSRNSKVVQSWWSGKLGNDPERIDPPPHLDSLPTTDGQSKSPPEADRFPS</sequence>
<evidence type="ECO:0000256" key="5">
    <source>
        <dbReference type="ARBA" id="ARBA00023136"/>
    </source>
</evidence>
<dbReference type="RefSeq" id="WP_013564350.1">
    <property type="nucleotide sequence ID" value="NC_014962.1"/>
</dbReference>
<organism evidence="8 9">
    <name type="scientific">Isosphaera pallida (strain ATCC 43644 / DSM 9630 / IS1B)</name>
    <dbReference type="NCBI Taxonomy" id="575540"/>
    <lineage>
        <taxon>Bacteria</taxon>
        <taxon>Pseudomonadati</taxon>
        <taxon>Planctomycetota</taxon>
        <taxon>Planctomycetia</taxon>
        <taxon>Isosphaerales</taxon>
        <taxon>Isosphaeraceae</taxon>
        <taxon>Isosphaera</taxon>
    </lineage>
</organism>
<evidence type="ECO:0000313" key="8">
    <source>
        <dbReference type="EMBL" id="ADV62062.1"/>
    </source>
</evidence>
<evidence type="ECO:0000256" key="4">
    <source>
        <dbReference type="ARBA" id="ARBA00022989"/>
    </source>
</evidence>
<protein>
    <submittedName>
        <fullName evidence="8">Amino acid/polyamine/organocation transporter, APC superfamily</fullName>
    </submittedName>
</protein>
<dbReference type="EMBL" id="CP002353">
    <property type="protein sequence ID" value="ADV62062.1"/>
    <property type="molecule type" value="Genomic_DNA"/>
</dbReference>
<accession>E8QY72</accession>
<comment type="subcellular location">
    <subcellularLocation>
        <location evidence="1">Membrane</location>
        <topology evidence="1">Multi-pass membrane protein</topology>
    </subcellularLocation>
</comment>
<dbReference type="GO" id="GO:0015171">
    <property type="term" value="F:amino acid transmembrane transporter activity"/>
    <property type="evidence" value="ECO:0007669"/>
    <property type="project" value="TreeGrafter"/>
</dbReference>
<feature type="region of interest" description="Disordered" evidence="6">
    <location>
        <begin position="547"/>
        <end position="580"/>
    </location>
</feature>
<dbReference type="InterPro" id="IPR002293">
    <property type="entry name" value="AA/rel_permease1"/>
</dbReference>
<feature type="compositionally biased region" description="Basic and acidic residues" evidence="6">
    <location>
        <begin position="548"/>
        <end position="557"/>
    </location>
</feature>
<dbReference type="Pfam" id="PF13520">
    <property type="entry name" value="AA_permease_2"/>
    <property type="match status" value="1"/>
</dbReference>
<evidence type="ECO:0000313" key="9">
    <source>
        <dbReference type="Proteomes" id="UP000008631"/>
    </source>
</evidence>
<keyword evidence="5 7" id="KW-0472">Membrane</keyword>
<evidence type="ECO:0000256" key="2">
    <source>
        <dbReference type="ARBA" id="ARBA00022448"/>
    </source>
</evidence>
<dbReference type="KEGG" id="ipa:Isop_1477"/>
<dbReference type="FunCoup" id="E8QY72">
    <property type="interactions" value="106"/>
</dbReference>
<dbReference type="Proteomes" id="UP000008631">
    <property type="component" value="Chromosome"/>
</dbReference>
<feature type="transmembrane region" description="Helical" evidence="7">
    <location>
        <begin position="299"/>
        <end position="320"/>
    </location>
</feature>
<evidence type="ECO:0000256" key="7">
    <source>
        <dbReference type="SAM" id="Phobius"/>
    </source>
</evidence>
<feature type="transmembrane region" description="Helical" evidence="7">
    <location>
        <begin position="251"/>
        <end position="270"/>
    </location>
</feature>
<reference evidence="8 9" key="2">
    <citation type="journal article" date="2011" name="Stand. Genomic Sci.">
        <title>Complete genome sequence of Isosphaera pallida type strain (IS1B).</title>
        <authorList>
            <consortium name="US DOE Joint Genome Institute (JGI-PGF)"/>
            <person name="Goker M."/>
            <person name="Cleland D."/>
            <person name="Saunders E."/>
            <person name="Lapidus A."/>
            <person name="Nolan M."/>
            <person name="Lucas S."/>
            <person name="Hammon N."/>
            <person name="Deshpande S."/>
            <person name="Cheng J.F."/>
            <person name="Tapia R."/>
            <person name="Han C."/>
            <person name="Goodwin L."/>
            <person name="Pitluck S."/>
            <person name="Liolios K."/>
            <person name="Pagani I."/>
            <person name="Ivanova N."/>
            <person name="Mavromatis K."/>
            <person name="Pati A."/>
            <person name="Chen A."/>
            <person name="Palaniappan K."/>
            <person name="Land M."/>
            <person name="Hauser L."/>
            <person name="Chang Y.J."/>
            <person name="Jeffries C.D."/>
            <person name="Detter J.C."/>
            <person name="Beck B."/>
            <person name="Woyke T."/>
            <person name="Bristow J."/>
            <person name="Eisen J.A."/>
            <person name="Markowitz V."/>
            <person name="Hugenholtz P."/>
            <person name="Kyrpides N.C."/>
            <person name="Klenk H.P."/>
        </authorList>
    </citation>
    <scope>NUCLEOTIDE SEQUENCE [LARGE SCALE GENOMIC DNA]</scope>
    <source>
        <strain evidence="9">ATCC 43644 / DSM 9630 / IS1B</strain>
    </source>
</reference>
<keyword evidence="4 7" id="KW-1133">Transmembrane helix</keyword>
<feature type="transmembrane region" description="Helical" evidence="7">
    <location>
        <begin position="382"/>
        <end position="401"/>
    </location>
</feature>
<feature type="transmembrane region" description="Helical" evidence="7">
    <location>
        <begin position="82"/>
        <end position="102"/>
    </location>
</feature>
<keyword evidence="2" id="KW-0813">Transport</keyword>
<name>E8QY72_ISOPI</name>
<dbReference type="InParanoid" id="E8QY72"/>
<dbReference type="eggNOG" id="COG0531">
    <property type="taxonomic scope" value="Bacteria"/>
</dbReference>
<evidence type="ECO:0000256" key="6">
    <source>
        <dbReference type="SAM" id="MobiDB-lite"/>
    </source>
</evidence>
<feature type="transmembrane region" description="Helical" evidence="7">
    <location>
        <begin position="218"/>
        <end position="239"/>
    </location>
</feature>
<dbReference type="PANTHER" id="PTHR43243:SF4">
    <property type="entry name" value="CATIONIC AMINO ACID TRANSPORTER 4"/>
    <property type="match status" value="1"/>
</dbReference>
<reference key="1">
    <citation type="submission" date="2010-11" db="EMBL/GenBank/DDBJ databases">
        <title>The complete sequence of chromosome of Isophaera pallida ATCC 43644.</title>
        <authorList>
            <consortium name="US DOE Joint Genome Institute (JGI-PGF)"/>
            <person name="Lucas S."/>
            <person name="Copeland A."/>
            <person name="Lapidus A."/>
            <person name="Bruce D."/>
            <person name="Goodwin L."/>
            <person name="Pitluck S."/>
            <person name="Kyrpides N."/>
            <person name="Mavromatis K."/>
            <person name="Pagani I."/>
            <person name="Ivanova N."/>
            <person name="Saunders E."/>
            <person name="Brettin T."/>
            <person name="Detter J.C."/>
            <person name="Han C."/>
            <person name="Tapia R."/>
            <person name="Land M."/>
            <person name="Hauser L."/>
            <person name="Markowitz V."/>
            <person name="Cheng J.-F."/>
            <person name="Hugenholtz P."/>
            <person name="Woyke T."/>
            <person name="Wu D."/>
            <person name="Eisen J.A."/>
        </authorList>
    </citation>
    <scope>NUCLEOTIDE SEQUENCE</scope>
    <source>
        <strain>ATCC 43644</strain>
    </source>
</reference>
<dbReference type="Gene3D" id="1.20.1740.10">
    <property type="entry name" value="Amino acid/polyamine transporter I"/>
    <property type="match status" value="1"/>
</dbReference>
<keyword evidence="9" id="KW-1185">Reference proteome</keyword>
<dbReference type="STRING" id="575540.Isop_1477"/>
<dbReference type="OrthoDB" id="9762947at2"/>
<feature type="transmembrane region" description="Helical" evidence="7">
    <location>
        <begin position="488"/>
        <end position="506"/>
    </location>
</feature>
<proteinExistence type="predicted"/>
<feature type="transmembrane region" description="Helical" evidence="7">
    <location>
        <begin position="332"/>
        <end position="356"/>
    </location>
</feature>
<dbReference type="PANTHER" id="PTHR43243">
    <property type="entry name" value="INNER MEMBRANE TRANSPORTER YGJI-RELATED"/>
    <property type="match status" value="1"/>
</dbReference>
<dbReference type="HOGENOM" id="CLU_007946_15_7_0"/>
<dbReference type="GO" id="GO:0016020">
    <property type="term" value="C:membrane"/>
    <property type="evidence" value="ECO:0007669"/>
    <property type="project" value="UniProtKB-SubCell"/>
</dbReference>
<evidence type="ECO:0000256" key="3">
    <source>
        <dbReference type="ARBA" id="ARBA00022692"/>
    </source>
</evidence>
<feature type="transmembrane region" description="Helical" evidence="7">
    <location>
        <begin position="431"/>
        <end position="449"/>
    </location>
</feature>
<dbReference type="PIRSF" id="PIRSF006060">
    <property type="entry name" value="AA_transporter"/>
    <property type="match status" value="1"/>
</dbReference>
<feature type="compositionally biased region" description="Polar residues" evidence="6">
    <location>
        <begin position="562"/>
        <end position="571"/>
    </location>
</feature>
<feature type="transmembrane region" description="Helical" evidence="7">
    <location>
        <begin position="455"/>
        <end position="476"/>
    </location>
</feature>